<dbReference type="EMBL" id="ML977314">
    <property type="protein sequence ID" value="KAF2120294.1"/>
    <property type="molecule type" value="Genomic_DNA"/>
</dbReference>
<comment type="similarity">
    <text evidence="2 11">Belongs to the mitochondrial carrier (TC 2.A.29) family.</text>
</comment>
<dbReference type="InterPro" id="IPR050391">
    <property type="entry name" value="Mito_Metabolite_Transporter"/>
</dbReference>
<evidence type="ECO:0000256" key="2">
    <source>
        <dbReference type="ARBA" id="ARBA00006375"/>
    </source>
</evidence>
<keyword evidence="13" id="KW-1185">Reference proteome</keyword>
<dbReference type="GO" id="GO:0055085">
    <property type="term" value="P:transmembrane transport"/>
    <property type="evidence" value="ECO:0007669"/>
    <property type="project" value="InterPro"/>
</dbReference>
<keyword evidence="4 10" id="KW-0812">Transmembrane</keyword>
<keyword evidence="8" id="KW-0496">Mitochondrion</keyword>
<evidence type="ECO:0000313" key="13">
    <source>
        <dbReference type="Proteomes" id="UP000799770"/>
    </source>
</evidence>
<evidence type="ECO:0000256" key="1">
    <source>
        <dbReference type="ARBA" id="ARBA00004448"/>
    </source>
</evidence>
<dbReference type="Pfam" id="PF00153">
    <property type="entry name" value="Mito_carr"/>
    <property type="match status" value="3"/>
</dbReference>
<dbReference type="GO" id="GO:0005743">
    <property type="term" value="C:mitochondrial inner membrane"/>
    <property type="evidence" value="ECO:0007669"/>
    <property type="project" value="UniProtKB-SubCell"/>
</dbReference>
<dbReference type="OrthoDB" id="448427at2759"/>
<evidence type="ECO:0000256" key="4">
    <source>
        <dbReference type="ARBA" id="ARBA00022692"/>
    </source>
</evidence>
<evidence type="ECO:0000256" key="6">
    <source>
        <dbReference type="ARBA" id="ARBA00022792"/>
    </source>
</evidence>
<feature type="non-terminal residue" evidence="12">
    <location>
        <position position="270"/>
    </location>
</feature>
<keyword evidence="3 11" id="KW-0813">Transport</keyword>
<feature type="repeat" description="Solcar" evidence="10">
    <location>
        <begin position="1"/>
        <end position="74"/>
    </location>
</feature>
<name>A0A6A5ZMS9_9PLEO</name>
<dbReference type="PROSITE" id="PS50920">
    <property type="entry name" value="SOLCAR"/>
    <property type="match status" value="3"/>
</dbReference>
<keyword evidence="9 10" id="KW-0472">Membrane</keyword>
<reference evidence="12" key="1">
    <citation type="journal article" date="2020" name="Stud. Mycol.">
        <title>101 Dothideomycetes genomes: a test case for predicting lifestyles and emergence of pathogens.</title>
        <authorList>
            <person name="Haridas S."/>
            <person name="Albert R."/>
            <person name="Binder M."/>
            <person name="Bloem J."/>
            <person name="Labutti K."/>
            <person name="Salamov A."/>
            <person name="Andreopoulos B."/>
            <person name="Baker S."/>
            <person name="Barry K."/>
            <person name="Bills G."/>
            <person name="Bluhm B."/>
            <person name="Cannon C."/>
            <person name="Castanera R."/>
            <person name="Culley D."/>
            <person name="Daum C."/>
            <person name="Ezra D."/>
            <person name="Gonzalez J."/>
            <person name="Henrissat B."/>
            <person name="Kuo A."/>
            <person name="Liang C."/>
            <person name="Lipzen A."/>
            <person name="Lutzoni F."/>
            <person name="Magnuson J."/>
            <person name="Mondo S."/>
            <person name="Nolan M."/>
            <person name="Ohm R."/>
            <person name="Pangilinan J."/>
            <person name="Park H.-J."/>
            <person name="Ramirez L."/>
            <person name="Alfaro M."/>
            <person name="Sun H."/>
            <person name="Tritt A."/>
            <person name="Yoshinaga Y."/>
            <person name="Zwiers L.-H."/>
            <person name="Turgeon B."/>
            <person name="Goodwin S."/>
            <person name="Spatafora J."/>
            <person name="Crous P."/>
            <person name="Grigoriev I."/>
        </authorList>
    </citation>
    <scope>NUCLEOTIDE SEQUENCE</scope>
    <source>
        <strain evidence="12">CBS 627.86</strain>
    </source>
</reference>
<dbReference type="PRINTS" id="PR00784">
    <property type="entry name" value="MTUNCOUPLING"/>
</dbReference>
<sequence length="270" mass="29275">GAAASMAACFTHPLDQTKYRMQVLSNRVSLIRAVHTFAVRDGISSLWTGISGSILRQSRYSTTRFALYGVFSRQMGLMSSSPSEPLSTSLTIFSAGLAGGIAGLIGNPAEVVLVRMCAEGAKPPQERFNYRNAIDALVRIGREDGLKAYFRGLAPNIVRSVLMNVSQIATYAGAKRKLMSRYELRDDIKTHIGASFVAGTVATTVCAPADVLKSRFQNASSSGGPKIPITCYIAETDLGFLMKGWTPAWLRLAPKTVLIFVFMEKLRAIL</sequence>
<keyword evidence="5" id="KW-0677">Repeat</keyword>
<gene>
    <name evidence="12" type="ORF">BDV96DRAFT_450304</name>
</gene>
<evidence type="ECO:0000313" key="12">
    <source>
        <dbReference type="EMBL" id="KAF2120294.1"/>
    </source>
</evidence>
<evidence type="ECO:0000256" key="8">
    <source>
        <dbReference type="ARBA" id="ARBA00023128"/>
    </source>
</evidence>
<dbReference type="InterPro" id="IPR018108">
    <property type="entry name" value="MCP_transmembrane"/>
</dbReference>
<dbReference type="InterPro" id="IPR023395">
    <property type="entry name" value="MCP_dom_sf"/>
</dbReference>
<evidence type="ECO:0000256" key="11">
    <source>
        <dbReference type="RuleBase" id="RU000488"/>
    </source>
</evidence>
<dbReference type="Proteomes" id="UP000799770">
    <property type="component" value="Unassembled WGS sequence"/>
</dbReference>
<protein>
    <submittedName>
        <fullName evidence="12">Mitochondrial carrier domain-containing protein</fullName>
    </submittedName>
</protein>
<evidence type="ECO:0000256" key="10">
    <source>
        <dbReference type="PROSITE-ProRule" id="PRU00282"/>
    </source>
</evidence>
<evidence type="ECO:0000256" key="5">
    <source>
        <dbReference type="ARBA" id="ARBA00022737"/>
    </source>
</evidence>
<dbReference type="AlphaFoldDB" id="A0A6A5ZMS9"/>
<dbReference type="PANTHER" id="PTHR45618">
    <property type="entry name" value="MITOCHONDRIAL DICARBOXYLATE CARRIER-RELATED"/>
    <property type="match status" value="1"/>
</dbReference>
<feature type="non-terminal residue" evidence="12">
    <location>
        <position position="1"/>
    </location>
</feature>
<dbReference type="Gene3D" id="1.50.40.10">
    <property type="entry name" value="Mitochondrial carrier domain"/>
    <property type="match status" value="1"/>
</dbReference>
<proteinExistence type="inferred from homology"/>
<dbReference type="InterPro" id="IPR002067">
    <property type="entry name" value="MCP"/>
</dbReference>
<keyword evidence="6" id="KW-0999">Mitochondrion inner membrane</keyword>
<evidence type="ECO:0000256" key="9">
    <source>
        <dbReference type="ARBA" id="ARBA00023136"/>
    </source>
</evidence>
<organism evidence="12 13">
    <name type="scientific">Lophiotrema nucula</name>
    <dbReference type="NCBI Taxonomy" id="690887"/>
    <lineage>
        <taxon>Eukaryota</taxon>
        <taxon>Fungi</taxon>
        <taxon>Dikarya</taxon>
        <taxon>Ascomycota</taxon>
        <taxon>Pezizomycotina</taxon>
        <taxon>Dothideomycetes</taxon>
        <taxon>Pleosporomycetidae</taxon>
        <taxon>Pleosporales</taxon>
        <taxon>Lophiotremataceae</taxon>
        <taxon>Lophiotrema</taxon>
    </lineage>
</organism>
<feature type="repeat" description="Solcar" evidence="10">
    <location>
        <begin position="90"/>
        <end position="177"/>
    </location>
</feature>
<dbReference type="SUPFAM" id="SSF103506">
    <property type="entry name" value="Mitochondrial carrier"/>
    <property type="match status" value="1"/>
</dbReference>
<evidence type="ECO:0000256" key="7">
    <source>
        <dbReference type="ARBA" id="ARBA00022989"/>
    </source>
</evidence>
<accession>A0A6A5ZMS9</accession>
<keyword evidence="7" id="KW-1133">Transmembrane helix</keyword>
<comment type="subcellular location">
    <subcellularLocation>
        <location evidence="1">Mitochondrion inner membrane</location>
        <topology evidence="1">Multi-pass membrane protein</topology>
    </subcellularLocation>
</comment>
<evidence type="ECO:0000256" key="3">
    <source>
        <dbReference type="ARBA" id="ARBA00022448"/>
    </source>
</evidence>
<feature type="repeat" description="Solcar" evidence="10">
    <location>
        <begin position="186"/>
        <end position="269"/>
    </location>
</feature>